<keyword evidence="5" id="KW-1185">Reference proteome</keyword>
<dbReference type="EMBL" id="CASHTH010003351">
    <property type="protein sequence ID" value="CAI8043710.1"/>
    <property type="molecule type" value="Genomic_DNA"/>
</dbReference>
<keyword evidence="1" id="KW-0223">Dioxygenase</keyword>
<dbReference type="Pfam" id="PF07883">
    <property type="entry name" value="Cupin_2"/>
    <property type="match status" value="2"/>
</dbReference>
<feature type="domain" description="Cupin type-2" evidence="3">
    <location>
        <begin position="90"/>
        <end position="157"/>
    </location>
</feature>
<dbReference type="SUPFAM" id="SSF51182">
    <property type="entry name" value="RmlC-like cupins"/>
    <property type="match status" value="1"/>
</dbReference>
<name>A0AA35T8H1_GEOBA</name>
<keyword evidence="2" id="KW-0560">Oxidoreductase</keyword>
<dbReference type="CDD" id="cd06992">
    <property type="entry name" value="cupin_GDO-like_C"/>
    <property type="match status" value="1"/>
</dbReference>
<evidence type="ECO:0000313" key="5">
    <source>
        <dbReference type="Proteomes" id="UP001174909"/>
    </source>
</evidence>
<dbReference type="Gene3D" id="2.60.120.10">
    <property type="entry name" value="Jelly Rolls"/>
    <property type="match status" value="1"/>
</dbReference>
<gene>
    <name evidence="4" type="ORF">GBAR_LOCUS24239</name>
</gene>
<dbReference type="InterPro" id="IPR047183">
    <property type="entry name" value="GDO-like"/>
</dbReference>
<comment type="caution">
    <text evidence="4">The sequence shown here is derived from an EMBL/GenBank/DDBJ whole genome shotgun (WGS) entry which is preliminary data.</text>
</comment>
<dbReference type="InterPro" id="IPR011051">
    <property type="entry name" value="RmlC_Cupin_sf"/>
</dbReference>
<dbReference type="InterPro" id="IPR013096">
    <property type="entry name" value="Cupin_2"/>
</dbReference>
<dbReference type="InterPro" id="IPR014710">
    <property type="entry name" value="RmlC-like_jellyroll"/>
</dbReference>
<reference evidence="4" key="1">
    <citation type="submission" date="2023-03" db="EMBL/GenBank/DDBJ databases">
        <authorList>
            <person name="Steffen K."/>
            <person name="Cardenas P."/>
        </authorList>
    </citation>
    <scope>NUCLEOTIDE SEQUENCE</scope>
</reference>
<organism evidence="4 5">
    <name type="scientific">Geodia barretti</name>
    <name type="common">Barrett's horny sponge</name>
    <dbReference type="NCBI Taxonomy" id="519541"/>
    <lineage>
        <taxon>Eukaryota</taxon>
        <taxon>Metazoa</taxon>
        <taxon>Porifera</taxon>
        <taxon>Demospongiae</taxon>
        <taxon>Heteroscleromorpha</taxon>
        <taxon>Tetractinellida</taxon>
        <taxon>Astrophorina</taxon>
        <taxon>Geodiidae</taxon>
        <taxon>Geodia</taxon>
    </lineage>
</organism>
<dbReference type="CDD" id="cd02216">
    <property type="entry name" value="cupin_GDO-like_N"/>
    <property type="match status" value="1"/>
</dbReference>
<evidence type="ECO:0000313" key="4">
    <source>
        <dbReference type="EMBL" id="CAI8043710.1"/>
    </source>
</evidence>
<feature type="domain" description="Cupin type-2" evidence="3">
    <location>
        <begin position="269"/>
        <end position="325"/>
    </location>
</feature>
<dbReference type="GO" id="GO:0051213">
    <property type="term" value="F:dioxygenase activity"/>
    <property type="evidence" value="ECO:0007669"/>
    <property type="project" value="UniProtKB-KW"/>
</dbReference>
<accession>A0AA35T8H1</accession>
<dbReference type="PANTHER" id="PTHR41517">
    <property type="entry name" value="1,2-DIOXYGENASE PROTEIN-RELATED"/>
    <property type="match status" value="1"/>
</dbReference>
<evidence type="ECO:0000256" key="1">
    <source>
        <dbReference type="ARBA" id="ARBA00022964"/>
    </source>
</evidence>
<evidence type="ECO:0000256" key="2">
    <source>
        <dbReference type="ARBA" id="ARBA00023002"/>
    </source>
</evidence>
<dbReference type="Proteomes" id="UP001174909">
    <property type="component" value="Unassembled WGS sequence"/>
</dbReference>
<proteinExistence type="predicted"/>
<sequence>MAVPEKVKPEDAQKYYDTADSIGLKPGWMQGEGQPLPEMEPFLWRWNEVEPLVLKSGELVTPDRDVERRTLRLATPGLDRGTTHTITAALQLLLPGECAPAHRHTPTAIRWVLQGQGAYTTVEGDKCYMEPGDLVLTPSWTWHDHNNEGDEPMIWLDGLDVPLVRYLRANFYEAFPEDQQPIVGVAESEKRFASGAMRPAWEDTNVPYSPLWHYKWDKTYDALQKLAEIDASPFDDVAMEFSDPVTGGPVLRTMTCWAQLIRPGICTRAHRQTSCAVYQVYKGQGYSVIDGQRFDWNEGDFFVVPPWVWHEHANDSTDEAILFSIQDIPVMKDMALYREEAYPENAGHQPVTSQFKG</sequence>
<dbReference type="AlphaFoldDB" id="A0AA35T8H1"/>
<dbReference type="PANTHER" id="PTHR41517:SF1">
    <property type="entry name" value="CUPIN"/>
    <property type="match status" value="1"/>
</dbReference>
<protein>
    <submittedName>
        <fullName evidence="4">1-hydroxy-2-naphthoate 1,2-dioxygenasee</fullName>
    </submittedName>
</protein>
<evidence type="ECO:0000259" key="3">
    <source>
        <dbReference type="Pfam" id="PF07883"/>
    </source>
</evidence>